<evidence type="ECO:0008006" key="3">
    <source>
        <dbReference type="Google" id="ProtNLM"/>
    </source>
</evidence>
<dbReference type="EMBL" id="LAYY01000005">
    <property type="protein sequence ID" value="KKK39034.1"/>
    <property type="molecule type" value="Genomic_DNA"/>
</dbReference>
<evidence type="ECO:0000313" key="1">
    <source>
        <dbReference type="EMBL" id="KKK39034.1"/>
    </source>
</evidence>
<keyword evidence="2" id="KW-1185">Reference proteome</keyword>
<accession>A0A0M2SWU3</accession>
<dbReference type="AlphaFoldDB" id="A0A0M2SWU3"/>
<evidence type="ECO:0000313" key="2">
    <source>
        <dbReference type="Proteomes" id="UP000034166"/>
    </source>
</evidence>
<name>A0A0M2SWU3_9BACI</name>
<dbReference type="InterPro" id="IPR009384">
    <property type="entry name" value="SwrD-like"/>
</dbReference>
<sequence>MIQLTRFNQSTITLNAIYIEKIESTPDTVITLLSGSKVHVLETAEEVGDKVTAFYQKVNLLHALQKPNRNE</sequence>
<dbReference type="Proteomes" id="UP000034166">
    <property type="component" value="Unassembled WGS sequence"/>
</dbReference>
<dbReference type="PATRIC" id="fig|1408103.3.peg.1478"/>
<gene>
    <name evidence="1" type="ORF">WQ57_06565</name>
</gene>
<organism evidence="1 2">
    <name type="scientific">Mesobacillus campisalis</name>
    <dbReference type="NCBI Taxonomy" id="1408103"/>
    <lineage>
        <taxon>Bacteria</taxon>
        <taxon>Bacillati</taxon>
        <taxon>Bacillota</taxon>
        <taxon>Bacilli</taxon>
        <taxon>Bacillales</taxon>
        <taxon>Bacillaceae</taxon>
        <taxon>Mesobacillus</taxon>
    </lineage>
</organism>
<dbReference type="OrthoDB" id="9799862at2"/>
<reference evidence="1 2" key="1">
    <citation type="submission" date="2015-04" db="EMBL/GenBank/DDBJ databases">
        <title>Taxonomic description and genome sequence of Bacillus campisalis sp. nov., a novel member of the genus Bacillus isolated from solar saltern.</title>
        <authorList>
            <person name="Mathan Kumar R."/>
            <person name="Kaur G."/>
            <person name="Kumar A."/>
            <person name="Singh N.K."/>
            <person name="Kaur N."/>
            <person name="Kumar N."/>
            <person name="Mayilraj S."/>
        </authorList>
    </citation>
    <scope>NUCLEOTIDE SEQUENCE [LARGE SCALE GENOMIC DNA]</scope>
    <source>
        <strain evidence="1 2">SA2-6</strain>
    </source>
</reference>
<dbReference type="Pfam" id="PF06289">
    <property type="entry name" value="FlbD"/>
    <property type="match status" value="1"/>
</dbReference>
<comment type="caution">
    <text evidence="1">The sequence shown here is derived from an EMBL/GenBank/DDBJ whole genome shotgun (WGS) entry which is preliminary data.</text>
</comment>
<dbReference type="PANTHER" id="PTHR39185">
    <property type="entry name" value="SWARMING MOTILITY PROTEIN SWRD"/>
    <property type="match status" value="1"/>
</dbReference>
<protein>
    <recommendedName>
        <fullName evidence="3">Flagellar protein FlbD</fullName>
    </recommendedName>
</protein>
<proteinExistence type="predicted"/>
<dbReference type="PANTHER" id="PTHR39185:SF1">
    <property type="entry name" value="SWARMING MOTILITY PROTEIN SWRD"/>
    <property type="match status" value="1"/>
</dbReference>